<evidence type="ECO:0000313" key="2">
    <source>
        <dbReference type="EMBL" id="MBW71074.1"/>
    </source>
</evidence>
<protein>
    <submittedName>
        <fullName evidence="2">Uncharacterized protein</fullName>
    </submittedName>
</protein>
<accession>A0A2M4D0G4</accession>
<name>A0A2M4D0G4_ANODA</name>
<keyword evidence="1" id="KW-0812">Transmembrane</keyword>
<keyword evidence="1" id="KW-1133">Transmembrane helix</keyword>
<dbReference type="AlphaFoldDB" id="A0A2M4D0G4"/>
<feature type="transmembrane region" description="Helical" evidence="1">
    <location>
        <begin position="35"/>
        <end position="60"/>
    </location>
</feature>
<reference evidence="2" key="1">
    <citation type="submission" date="2018-01" db="EMBL/GenBank/DDBJ databases">
        <title>An insight into the sialome of Amazonian anophelines.</title>
        <authorList>
            <person name="Ribeiro J.M."/>
            <person name="Scarpassa V."/>
            <person name="Calvo E."/>
        </authorList>
    </citation>
    <scope>NUCLEOTIDE SEQUENCE</scope>
</reference>
<dbReference type="EMBL" id="GGFL01006896">
    <property type="protein sequence ID" value="MBW71074.1"/>
    <property type="molecule type" value="Transcribed_RNA"/>
</dbReference>
<keyword evidence="1" id="KW-0472">Membrane</keyword>
<evidence type="ECO:0000256" key="1">
    <source>
        <dbReference type="SAM" id="Phobius"/>
    </source>
</evidence>
<organism evidence="2">
    <name type="scientific">Anopheles darlingi</name>
    <name type="common">Mosquito</name>
    <dbReference type="NCBI Taxonomy" id="43151"/>
    <lineage>
        <taxon>Eukaryota</taxon>
        <taxon>Metazoa</taxon>
        <taxon>Ecdysozoa</taxon>
        <taxon>Arthropoda</taxon>
        <taxon>Hexapoda</taxon>
        <taxon>Insecta</taxon>
        <taxon>Pterygota</taxon>
        <taxon>Neoptera</taxon>
        <taxon>Endopterygota</taxon>
        <taxon>Diptera</taxon>
        <taxon>Nematocera</taxon>
        <taxon>Culicoidea</taxon>
        <taxon>Culicidae</taxon>
        <taxon>Anophelinae</taxon>
        <taxon>Anopheles</taxon>
    </lineage>
</organism>
<sequence>MVSITLPKCILPCLPFTLFFFFCFCISTTSMCRSILVDLILIYCFPPCFPANMCFFFYFVNLKTHHNRNRCA</sequence>
<proteinExistence type="predicted"/>